<dbReference type="GO" id="GO:0005524">
    <property type="term" value="F:ATP binding"/>
    <property type="evidence" value="ECO:0007669"/>
    <property type="project" value="UniProtKB-KW"/>
</dbReference>
<dbReference type="Pfam" id="PF08245">
    <property type="entry name" value="Mur_ligase_M"/>
    <property type="match status" value="1"/>
</dbReference>
<dbReference type="GO" id="GO:0005739">
    <property type="term" value="C:mitochondrion"/>
    <property type="evidence" value="ECO:0007669"/>
    <property type="project" value="TreeGrafter"/>
</dbReference>
<keyword evidence="4 9" id="KW-0436">Ligase</keyword>
<dbReference type="GeneID" id="34578963"/>
<evidence type="ECO:0000256" key="7">
    <source>
        <dbReference type="ARBA" id="ARBA00022840"/>
    </source>
</evidence>
<evidence type="ECO:0000259" key="10">
    <source>
        <dbReference type="Pfam" id="PF08245"/>
    </source>
</evidence>
<evidence type="ECO:0000256" key="6">
    <source>
        <dbReference type="ARBA" id="ARBA00022741"/>
    </source>
</evidence>
<organism evidence="11 12">
    <name type="scientific">Penicillium arizonense</name>
    <dbReference type="NCBI Taxonomy" id="1835702"/>
    <lineage>
        <taxon>Eukaryota</taxon>
        <taxon>Fungi</taxon>
        <taxon>Dikarya</taxon>
        <taxon>Ascomycota</taxon>
        <taxon>Pezizomycotina</taxon>
        <taxon>Eurotiomycetes</taxon>
        <taxon>Eurotiomycetidae</taxon>
        <taxon>Eurotiales</taxon>
        <taxon>Aspergillaceae</taxon>
        <taxon>Penicillium</taxon>
    </lineage>
</organism>
<keyword evidence="12" id="KW-1185">Reference proteome</keyword>
<dbReference type="GO" id="GO:0008841">
    <property type="term" value="F:dihydrofolate synthase activity"/>
    <property type="evidence" value="ECO:0007669"/>
    <property type="project" value="UniProtKB-EC"/>
</dbReference>
<dbReference type="Gene3D" id="3.40.1190.10">
    <property type="entry name" value="Mur-like, catalytic domain"/>
    <property type="match status" value="1"/>
</dbReference>
<dbReference type="InterPro" id="IPR001645">
    <property type="entry name" value="Folylpolyglutamate_synth"/>
</dbReference>
<comment type="pathway">
    <text evidence="1 9">Cofactor biosynthesis; tetrahydrofolylpolyglutamate biosynthesis.</text>
</comment>
<dbReference type="UniPathway" id="UPA00850"/>
<accession>A0A1F5LAJ0</accession>
<dbReference type="PANTHER" id="PTHR11136:SF0">
    <property type="entry name" value="DIHYDROFOLATE SYNTHETASE-RELATED"/>
    <property type="match status" value="1"/>
</dbReference>
<sequence>MIELGLSRVASLLQQTPLTWKAIHIAGTNGKGSISAYLSHLLSTGGVRCGRFTSPHLIDRWDCITIGEKVVQESLFRQIEDQVKLRDQALGIGASEFELLTATAFEIFNHERVEVGVVEVGMGGRLDATNVLTDVLVSVITKIGMDHQAFLGSTIEEIAREKAGILKPSVPCVIDNTNTREVIETVKDRIQELGIESSFVSPAQVYEQLPPLASLFKKLDLEPHQQENMCCAVSALRLALSQLRPESDVFSLLPYLADVTWPGRLQKIALRPLVDRAEPILLDGAHNAQSAEVLGKYVDRRMRSNGKPVTWVVAASSGKDLAGVFGSIIRPGDRVATAEFGPVDGMPWVTSTNAQELASSIQAIHDIGHVQSFEGDLLPALKWASQEAQGESLVIAGSLYLVSDVLRLLREAQK</sequence>
<feature type="domain" description="Mur ligase central" evidence="10">
    <location>
        <begin position="105"/>
        <end position="195"/>
    </location>
</feature>
<dbReference type="PROSITE" id="PS01012">
    <property type="entry name" value="FOLYLPOLYGLU_SYNT_2"/>
    <property type="match status" value="1"/>
</dbReference>
<dbReference type="FunFam" id="3.40.1190.10:FF:000010">
    <property type="entry name" value="Dihydrofolate synthetase"/>
    <property type="match status" value="1"/>
</dbReference>
<comment type="similarity">
    <text evidence="2 9">Belongs to the folylpolyglutamate synthase family.</text>
</comment>
<comment type="catalytic activity">
    <reaction evidence="9">
        <text>7,8-dihydropteroate + L-glutamate + ATP = 7,8-dihydrofolate + ADP + phosphate + H(+)</text>
        <dbReference type="Rhea" id="RHEA:23584"/>
        <dbReference type="ChEBI" id="CHEBI:15378"/>
        <dbReference type="ChEBI" id="CHEBI:17839"/>
        <dbReference type="ChEBI" id="CHEBI:29985"/>
        <dbReference type="ChEBI" id="CHEBI:30616"/>
        <dbReference type="ChEBI" id="CHEBI:43474"/>
        <dbReference type="ChEBI" id="CHEBI:57451"/>
        <dbReference type="ChEBI" id="CHEBI:456216"/>
        <dbReference type="EC" id="6.3.2.12"/>
    </reaction>
</comment>
<evidence type="ECO:0000256" key="9">
    <source>
        <dbReference type="PIRNR" id="PIRNR001563"/>
    </source>
</evidence>
<keyword evidence="3 9" id="KW-0554">One-carbon metabolism</keyword>
<keyword evidence="5" id="KW-0479">Metal-binding</keyword>
<evidence type="ECO:0000256" key="4">
    <source>
        <dbReference type="ARBA" id="ARBA00022598"/>
    </source>
</evidence>
<dbReference type="SUPFAM" id="SSF53244">
    <property type="entry name" value="MurD-like peptide ligases, peptide-binding domain"/>
    <property type="match status" value="1"/>
</dbReference>
<comment type="caution">
    <text evidence="11">The sequence shown here is derived from an EMBL/GenBank/DDBJ whole genome shotgun (WGS) entry which is preliminary data.</text>
</comment>
<dbReference type="InterPro" id="IPR036565">
    <property type="entry name" value="Mur-like_cat_sf"/>
</dbReference>
<dbReference type="SUPFAM" id="SSF53623">
    <property type="entry name" value="MurD-like peptide ligases, catalytic domain"/>
    <property type="match status" value="1"/>
</dbReference>
<dbReference type="EC" id="6.3.2.12" evidence="9"/>
<dbReference type="Gene3D" id="3.90.190.20">
    <property type="entry name" value="Mur ligase, C-terminal domain"/>
    <property type="match status" value="1"/>
</dbReference>
<dbReference type="NCBIfam" id="TIGR01499">
    <property type="entry name" value="folC"/>
    <property type="match status" value="1"/>
</dbReference>
<dbReference type="FunFam" id="3.90.190.20:FF:000010">
    <property type="entry name" value="Dihydrofolate synthetase"/>
    <property type="match status" value="1"/>
</dbReference>
<protein>
    <recommendedName>
        <fullName evidence="9">Dihydrofolate synthetase</fullName>
        <ecNumber evidence="9">6.3.2.12</ecNumber>
    </recommendedName>
</protein>
<dbReference type="GO" id="GO:0006730">
    <property type="term" value="P:one-carbon metabolic process"/>
    <property type="evidence" value="ECO:0007669"/>
    <property type="project" value="UniProtKB-KW"/>
</dbReference>
<evidence type="ECO:0000256" key="5">
    <source>
        <dbReference type="ARBA" id="ARBA00022723"/>
    </source>
</evidence>
<dbReference type="STRING" id="1835702.A0A1F5LAJ0"/>
<keyword evidence="7 9" id="KW-0067">ATP-binding</keyword>
<dbReference type="OrthoDB" id="5212574at2759"/>
<dbReference type="GO" id="GO:0005829">
    <property type="term" value="C:cytosol"/>
    <property type="evidence" value="ECO:0007669"/>
    <property type="project" value="TreeGrafter"/>
</dbReference>
<dbReference type="GO" id="GO:0004326">
    <property type="term" value="F:tetrahydrofolylpolyglutamate synthase activity"/>
    <property type="evidence" value="ECO:0007669"/>
    <property type="project" value="InterPro"/>
</dbReference>
<dbReference type="PIRSF" id="PIRSF001563">
    <property type="entry name" value="Folylpolyglu_synth"/>
    <property type="match status" value="1"/>
</dbReference>
<keyword evidence="6 9" id="KW-0547">Nucleotide-binding</keyword>
<dbReference type="InterPro" id="IPR018109">
    <property type="entry name" value="Folylpolyglutamate_synth_CS"/>
</dbReference>
<dbReference type="EMBL" id="LXJU01000017">
    <property type="protein sequence ID" value="OGE50248.1"/>
    <property type="molecule type" value="Genomic_DNA"/>
</dbReference>
<reference evidence="11 12" key="1">
    <citation type="journal article" date="2016" name="Sci. Rep.">
        <title>Penicillium arizonense, a new, genome sequenced fungal species, reveals a high chemical diversity in secreted metabolites.</title>
        <authorList>
            <person name="Grijseels S."/>
            <person name="Nielsen J.C."/>
            <person name="Randelovic M."/>
            <person name="Nielsen J."/>
            <person name="Nielsen K.F."/>
            <person name="Workman M."/>
            <person name="Frisvad J.C."/>
        </authorList>
    </citation>
    <scope>NUCLEOTIDE SEQUENCE [LARGE SCALE GENOMIC DNA]</scope>
    <source>
        <strain evidence="11 12">CBS 141311</strain>
    </source>
</reference>
<dbReference type="PANTHER" id="PTHR11136">
    <property type="entry name" value="FOLYLPOLYGLUTAMATE SYNTHASE-RELATED"/>
    <property type="match status" value="1"/>
</dbReference>
<gene>
    <name evidence="11" type="ORF">PENARI_c017G00690</name>
</gene>
<keyword evidence="8" id="KW-0460">Magnesium</keyword>
<dbReference type="RefSeq" id="XP_022485697.1">
    <property type="nucleotide sequence ID" value="XM_022634229.1"/>
</dbReference>
<evidence type="ECO:0000256" key="2">
    <source>
        <dbReference type="ARBA" id="ARBA00008276"/>
    </source>
</evidence>
<dbReference type="InterPro" id="IPR036615">
    <property type="entry name" value="Mur_ligase_C_dom_sf"/>
</dbReference>
<name>A0A1F5LAJ0_PENAI</name>
<evidence type="ECO:0000313" key="12">
    <source>
        <dbReference type="Proteomes" id="UP000177622"/>
    </source>
</evidence>
<dbReference type="InterPro" id="IPR013221">
    <property type="entry name" value="Mur_ligase_cen"/>
</dbReference>
<evidence type="ECO:0000256" key="8">
    <source>
        <dbReference type="ARBA" id="ARBA00022842"/>
    </source>
</evidence>
<dbReference type="PROSITE" id="PS01011">
    <property type="entry name" value="FOLYLPOLYGLU_SYNT_1"/>
    <property type="match status" value="1"/>
</dbReference>
<evidence type="ECO:0000256" key="3">
    <source>
        <dbReference type="ARBA" id="ARBA00022563"/>
    </source>
</evidence>
<evidence type="ECO:0000313" key="11">
    <source>
        <dbReference type="EMBL" id="OGE50248.1"/>
    </source>
</evidence>
<dbReference type="AlphaFoldDB" id="A0A1F5LAJ0"/>
<dbReference type="Proteomes" id="UP000177622">
    <property type="component" value="Unassembled WGS sequence"/>
</dbReference>
<dbReference type="GO" id="GO:0046872">
    <property type="term" value="F:metal ion binding"/>
    <property type="evidence" value="ECO:0007669"/>
    <property type="project" value="UniProtKB-KW"/>
</dbReference>
<proteinExistence type="inferred from homology"/>
<evidence type="ECO:0000256" key="1">
    <source>
        <dbReference type="ARBA" id="ARBA00005150"/>
    </source>
</evidence>